<dbReference type="InterPro" id="IPR036770">
    <property type="entry name" value="Ankyrin_rpt-contain_sf"/>
</dbReference>
<comment type="caution">
    <text evidence="5">The sequence shown here is derived from an EMBL/GenBank/DDBJ whole genome shotgun (WGS) entry which is preliminary data.</text>
</comment>
<protein>
    <submittedName>
        <fullName evidence="5">Uncharacterized protein</fullName>
    </submittedName>
</protein>
<dbReference type="PROSITE" id="PS50088">
    <property type="entry name" value="ANK_REPEAT"/>
    <property type="match status" value="1"/>
</dbReference>
<dbReference type="InterPro" id="IPR002110">
    <property type="entry name" value="Ankyrin_rpt"/>
</dbReference>
<dbReference type="STRING" id="37992.A0A4Z0Z282"/>
<evidence type="ECO:0000256" key="4">
    <source>
        <dbReference type="SAM" id="MobiDB-lite"/>
    </source>
</evidence>
<accession>A0A4Z0Z282</accession>
<evidence type="ECO:0000256" key="3">
    <source>
        <dbReference type="PROSITE-ProRule" id="PRU00023"/>
    </source>
</evidence>
<gene>
    <name evidence="5" type="ORF">E0Z10_g3251</name>
</gene>
<name>A0A4Z0Z282_9PEZI</name>
<dbReference type="OrthoDB" id="10057496at2759"/>
<dbReference type="SMART" id="SM00248">
    <property type="entry name" value="ANK"/>
    <property type="match status" value="4"/>
</dbReference>
<evidence type="ECO:0000313" key="5">
    <source>
        <dbReference type="EMBL" id="TGJ85495.1"/>
    </source>
</evidence>
<dbReference type="Gene3D" id="1.25.40.20">
    <property type="entry name" value="Ankyrin repeat-containing domain"/>
    <property type="match status" value="2"/>
</dbReference>
<keyword evidence="6" id="KW-1185">Reference proteome</keyword>
<dbReference type="PANTHER" id="PTHR24198">
    <property type="entry name" value="ANKYRIN REPEAT AND PROTEIN KINASE DOMAIN-CONTAINING PROTEIN"/>
    <property type="match status" value="1"/>
</dbReference>
<dbReference type="Proteomes" id="UP000297716">
    <property type="component" value="Unassembled WGS sequence"/>
</dbReference>
<sequence length="627" mass="68969">MRPARIEPPQRVRRAVHSNDASLVKRIIGTHPGLIHNPDHSVDGLSNSNLHLAASLGHLQVCKVLVALDHEKPTPALNDNHQTALMLAAGAGHTEVVHFLAENDPATILRRDIRGKDAIMEASLGGHDTVLQILLTYVPGGAESAVQNADIDGNTALHFASSNGHLLVLRTLLAAGADADKKNVWSWSAIAYSATVQAEVYFKNLVTEVEKRRRAKSEAEEGRKGGASWEPIMNHGFRAARWPSPNLDSQDNQFDSLEFPYPATKLIIGKYLWKHPTGCSWACLVIGSFYDDADREIWRLELLLGDRGDEDSSSDFDSNSEPHFLATDTPGSNNVTATYQHLCFTEDGYLILTAGTHIDIDAYPFLQKADLTSFAHVEPTFGVNSHIEFNHPSSNPFATMSGRSGWNPHFGWDGEGGGPAAGQGYANAVPPMPYGGFGTNPMMNTGAYGFPGAYQSPGFPQGQVPGYSYPQYGYQGANSYYPNQRVPQPHPRVSLDVPGMNMVNSTGGAGCEPGYNYIFHDEHTKIHVFKTKEPPWRAPLMNYSFSKFQVPTNTKISELMFRFGACNPDPRLNRITEVVEGGAGRWYRGMIFQGDEADIHKTLKDCGWDHSRSGREKAVVWLWVTKD</sequence>
<keyword evidence="1" id="KW-0677">Repeat</keyword>
<proteinExistence type="predicted"/>
<dbReference type="AlphaFoldDB" id="A0A4Z0Z282"/>
<reference evidence="5 6" key="1">
    <citation type="submission" date="2019-03" db="EMBL/GenBank/DDBJ databases">
        <title>Draft genome sequence of Xylaria hypoxylon DSM 108379, a ubiquitous saprotrophic-parasitic fungi on hardwood.</title>
        <authorList>
            <person name="Buettner E."/>
            <person name="Leonhardt S."/>
            <person name="Gebauer A.M."/>
            <person name="Liers C."/>
            <person name="Hofrichter M."/>
            <person name="Kellner H."/>
        </authorList>
    </citation>
    <scope>NUCLEOTIDE SEQUENCE [LARGE SCALE GENOMIC DNA]</scope>
    <source>
        <strain evidence="5 6">DSM 108379</strain>
    </source>
</reference>
<dbReference type="Pfam" id="PF12796">
    <property type="entry name" value="Ank_2"/>
    <property type="match status" value="2"/>
</dbReference>
<feature type="region of interest" description="Disordered" evidence="4">
    <location>
        <begin position="308"/>
        <end position="330"/>
    </location>
</feature>
<feature type="repeat" description="ANK" evidence="3">
    <location>
        <begin position="152"/>
        <end position="184"/>
    </location>
</feature>
<evidence type="ECO:0000256" key="2">
    <source>
        <dbReference type="ARBA" id="ARBA00023043"/>
    </source>
</evidence>
<evidence type="ECO:0000313" key="6">
    <source>
        <dbReference type="Proteomes" id="UP000297716"/>
    </source>
</evidence>
<evidence type="ECO:0000256" key="1">
    <source>
        <dbReference type="ARBA" id="ARBA00022737"/>
    </source>
</evidence>
<dbReference type="PANTHER" id="PTHR24198:SF165">
    <property type="entry name" value="ANKYRIN REPEAT-CONTAINING PROTEIN-RELATED"/>
    <property type="match status" value="1"/>
</dbReference>
<dbReference type="PROSITE" id="PS50297">
    <property type="entry name" value="ANK_REP_REGION"/>
    <property type="match status" value="1"/>
</dbReference>
<dbReference type="SUPFAM" id="SSF48403">
    <property type="entry name" value="Ankyrin repeat"/>
    <property type="match status" value="1"/>
</dbReference>
<dbReference type="EMBL" id="SKBN01000044">
    <property type="protein sequence ID" value="TGJ85495.1"/>
    <property type="molecule type" value="Genomic_DNA"/>
</dbReference>
<organism evidence="5 6">
    <name type="scientific">Xylaria hypoxylon</name>
    <dbReference type="NCBI Taxonomy" id="37992"/>
    <lineage>
        <taxon>Eukaryota</taxon>
        <taxon>Fungi</taxon>
        <taxon>Dikarya</taxon>
        <taxon>Ascomycota</taxon>
        <taxon>Pezizomycotina</taxon>
        <taxon>Sordariomycetes</taxon>
        <taxon>Xylariomycetidae</taxon>
        <taxon>Xylariales</taxon>
        <taxon>Xylariaceae</taxon>
        <taxon>Xylaria</taxon>
    </lineage>
</organism>
<keyword evidence="2 3" id="KW-0040">ANK repeat</keyword>